<gene>
    <name evidence="2" type="ORF">PODLI_1B003293</name>
</gene>
<dbReference type="EMBL" id="OX395143">
    <property type="protein sequence ID" value="CAI5797519.1"/>
    <property type="molecule type" value="Genomic_DNA"/>
</dbReference>
<dbReference type="AlphaFoldDB" id="A0AA35LL26"/>
<proteinExistence type="predicted"/>
<evidence type="ECO:0000313" key="2">
    <source>
        <dbReference type="EMBL" id="CAI5797519.1"/>
    </source>
</evidence>
<feature type="region of interest" description="Disordered" evidence="1">
    <location>
        <begin position="1"/>
        <end position="24"/>
    </location>
</feature>
<keyword evidence="3" id="KW-1185">Reference proteome</keyword>
<accession>A0AA35LL26</accession>
<evidence type="ECO:0000256" key="1">
    <source>
        <dbReference type="SAM" id="MobiDB-lite"/>
    </source>
</evidence>
<organism evidence="2 3">
    <name type="scientific">Podarcis lilfordi</name>
    <name type="common">Lilford's wall lizard</name>
    <dbReference type="NCBI Taxonomy" id="74358"/>
    <lineage>
        <taxon>Eukaryota</taxon>
        <taxon>Metazoa</taxon>
        <taxon>Chordata</taxon>
        <taxon>Craniata</taxon>
        <taxon>Vertebrata</taxon>
        <taxon>Euteleostomi</taxon>
        <taxon>Lepidosauria</taxon>
        <taxon>Squamata</taxon>
        <taxon>Bifurcata</taxon>
        <taxon>Unidentata</taxon>
        <taxon>Episquamata</taxon>
        <taxon>Laterata</taxon>
        <taxon>Lacertibaenia</taxon>
        <taxon>Lacertidae</taxon>
        <taxon>Podarcis</taxon>
    </lineage>
</organism>
<sequence>MSAAEFKPASHRAPRQVSHPGTDQTQACLASAKVLLWQEAVRTTHMDAFKRGHSHGGKGYRLSMCLPEESRQGKSCHLRLQTWLVLEPSVTQERFQLLEIVFFHSVEG</sequence>
<dbReference type="Proteomes" id="UP001178461">
    <property type="component" value="Chromosome 16"/>
</dbReference>
<name>A0AA35LL26_9SAUR</name>
<reference evidence="2" key="1">
    <citation type="submission" date="2022-12" db="EMBL/GenBank/DDBJ databases">
        <authorList>
            <person name="Alioto T."/>
            <person name="Alioto T."/>
            <person name="Gomez Garrido J."/>
        </authorList>
    </citation>
    <scope>NUCLEOTIDE SEQUENCE</scope>
</reference>
<evidence type="ECO:0000313" key="3">
    <source>
        <dbReference type="Proteomes" id="UP001178461"/>
    </source>
</evidence>
<protein>
    <submittedName>
        <fullName evidence="2">Uncharacterized protein</fullName>
    </submittedName>
</protein>